<protein>
    <recommendedName>
        <fullName evidence="2">DUF3047 domain-containing protein</fullName>
    </recommendedName>
</protein>
<dbReference type="Pfam" id="PF11249">
    <property type="entry name" value="DUF3047"/>
    <property type="match status" value="1"/>
</dbReference>
<evidence type="ECO:0000313" key="1">
    <source>
        <dbReference type="EMBL" id="VAW89335.1"/>
    </source>
</evidence>
<proteinExistence type="predicted"/>
<dbReference type="InterPro" id="IPR021409">
    <property type="entry name" value="DUF3047"/>
</dbReference>
<name>A0A3B0Z7B2_9ZZZZ</name>
<gene>
    <name evidence="1" type="ORF">MNBD_GAMMA18-1067</name>
</gene>
<sequence>MKVLFLWLLLISTASLHAAETVVADMDTLLLDDWEQESFKGYTNYTLVNVDGVAALHAVSDNSASGLFRKQRIDLEKTPYLNWRWRVDQPLNRLDERTKAGDDYAARLYVMVSGGLFFWKTKAVNYVWSSSQAVGSHWDNAYTGQAQMVAVESGVENSGKWLSYKRNVVEDMRGLFGEDVRYIDGVAIMSDTDNGGGRVEAYYGNIYFSSE</sequence>
<reference evidence="1" key="1">
    <citation type="submission" date="2018-06" db="EMBL/GenBank/DDBJ databases">
        <authorList>
            <person name="Zhirakovskaya E."/>
        </authorList>
    </citation>
    <scope>NUCLEOTIDE SEQUENCE</scope>
</reference>
<dbReference type="AlphaFoldDB" id="A0A3B0Z7B2"/>
<accession>A0A3B0Z7B2</accession>
<evidence type="ECO:0008006" key="2">
    <source>
        <dbReference type="Google" id="ProtNLM"/>
    </source>
</evidence>
<organism evidence="1">
    <name type="scientific">hydrothermal vent metagenome</name>
    <dbReference type="NCBI Taxonomy" id="652676"/>
    <lineage>
        <taxon>unclassified sequences</taxon>
        <taxon>metagenomes</taxon>
        <taxon>ecological metagenomes</taxon>
    </lineage>
</organism>
<dbReference type="EMBL" id="UOFP01000265">
    <property type="protein sequence ID" value="VAW89335.1"/>
    <property type="molecule type" value="Genomic_DNA"/>
</dbReference>